<dbReference type="InterPro" id="IPR050900">
    <property type="entry name" value="Transposase_IS3/IS150/IS904"/>
</dbReference>
<dbReference type="Pfam" id="PF13276">
    <property type="entry name" value="HTH_21"/>
    <property type="match status" value="1"/>
</dbReference>
<evidence type="ECO:0000259" key="1">
    <source>
        <dbReference type="Pfam" id="PF13276"/>
    </source>
</evidence>
<dbReference type="RefSeq" id="WP_283635236.1">
    <property type="nucleotide sequence ID" value="NZ_CP058432.1"/>
</dbReference>
<feature type="domain" description="HTH-like" evidence="1">
    <location>
        <begin position="26"/>
        <end position="82"/>
    </location>
</feature>
<dbReference type="Proteomes" id="UP000596039">
    <property type="component" value="Chromosome"/>
</dbReference>
<protein>
    <submittedName>
        <fullName evidence="2">IS3 family transposase</fullName>
    </submittedName>
</protein>
<dbReference type="PANTHER" id="PTHR46889:SF4">
    <property type="entry name" value="TRANSPOSASE INSO FOR INSERTION SEQUENCE ELEMENT IS911B-RELATED"/>
    <property type="match status" value="1"/>
</dbReference>
<proteinExistence type="predicted"/>
<reference evidence="2 3" key="1">
    <citation type="journal article" date="2020" name="Vet. Res.">
        <title>Phylogenomic analysis of Mycoplasma bovis from Belgian veal, dairy and beef herds.</title>
        <authorList>
            <person name="Bokma J."/>
            <person name="Vereecke N."/>
            <person name="De Bleecker K."/>
            <person name="Callens J."/>
            <person name="Ribbens S."/>
            <person name="Nauwynck H."/>
            <person name="Haesebrouck F."/>
            <person name="Theuns S."/>
            <person name="Boyen F."/>
            <person name="Pardon B."/>
        </authorList>
    </citation>
    <scope>NUCLEOTIDE SEQUENCE [LARGE SCALE GENOMIC DNA]</scope>
    <source>
        <strain evidence="2 3">Mb222</strain>
    </source>
</reference>
<dbReference type="InterPro" id="IPR025948">
    <property type="entry name" value="HTH-like_dom"/>
</dbReference>
<evidence type="ECO:0000313" key="2">
    <source>
        <dbReference type="EMBL" id="WHO15785.1"/>
    </source>
</evidence>
<dbReference type="PANTHER" id="PTHR46889">
    <property type="entry name" value="TRANSPOSASE INSF FOR INSERTION SEQUENCE IS3B-RELATED"/>
    <property type="match status" value="1"/>
</dbReference>
<keyword evidence="3" id="KW-1185">Reference proteome</keyword>
<organism evidence="2 3">
    <name type="scientific">Mycoplasmopsis bovis</name>
    <name type="common">Mycoplasma bovis</name>
    <dbReference type="NCBI Taxonomy" id="28903"/>
    <lineage>
        <taxon>Bacteria</taxon>
        <taxon>Bacillati</taxon>
        <taxon>Mycoplasmatota</taxon>
        <taxon>Mycoplasmoidales</taxon>
        <taxon>Metamycoplasmataceae</taxon>
        <taxon>Mycoplasmopsis</taxon>
    </lineage>
</organism>
<gene>
    <name evidence="2" type="ORF">HYD69_05040</name>
</gene>
<accession>A0ABY8RZ35</accession>
<sequence length="185" mass="21521">MSLHKIKKSTYYKKLKKLKMIKEKNLELENTVVQAFKETGGIFGRERLAAYISKNKQIKLNYRTLGRIMKKLGLVCRIRKAKRTKESKNVAVTFQNIASRDYDGIYNDIYATDVTYIPSPINVDQNFVYMSAVIHHKTKKILGFNLSLYNDNSLVIDNIKKVNFPKILLYILITEVNIHLKNIFS</sequence>
<evidence type="ECO:0000313" key="3">
    <source>
        <dbReference type="Proteomes" id="UP000596039"/>
    </source>
</evidence>
<dbReference type="EMBL" id="CP058496">
    <property type="protein sequence ID" value="WHO15785.1"/>
    <property type="molecule type" value="Genomic_DNA"/>
</dbReference>
<name>A0ABY8RZ35_MYCBV</name>